<dbReference type="GO" id="GO:0008810">
    <property type="term" value="F:cellulase activity"/>
    <property type="evidence" value="ECO:0007669"/>
    <property type="project" value="UniProtKB-EC"/>
</dbReference>
<evidence type="ECO:0000259" key="10">
    <source>
        <dbReference type="Pfam" id="PF00759"/>
    </source>
</evidence>
<evidence type="ECO:0000256" key="6">
    <source>
        <dbReference type="ARBA" id="ARBA00023277"/>
    </source>
</evidence>
<keyword evidence="4" id="KW-0378">Hydrolase</keyword>
<comment type="similarity">
    <text evidence="2">Belongs to the glycosyl hydrolase 9 (cellulase E) family.</text>
</comment>
<evidence type="ECO:0000313" key="11">
    <source>
        <dbReference type="EMBL" id="PNF24409.1"/>
    </source>
</evidence>
<evidence type="ECO:0000256" key="1">
    <source>
        <dbReference type="ARBA" id="ARBA00000966"/>
    </source>
</evidence>
<dbReference type="InterPro" id="IPR001701">
    <property type="entry name" value="Glyco_hydro_9"/>
</dbReference>
<dbReference type="PANTHER" id="PTHR22298">
    <property type="entry name" value="ENDO-1,4-BETA-GLUCANASE"/>
    <property type="match status" value="1"/>
</dbReference>
<keyword evidence="5" id="KW-0136">Cellulose degradation</keyword>
<dbReference type="AlphaFoldDB" id="A0A2J7Q757"/>
<dbReference type="EMBL" id="NEVH01017447">
    <property type="protein sequence ID" value="PNF24409.1"/>
    <property type="molecule type" value="Genomic_DNA"/>
</dbReference>
<keyword evidence="9" id="KW-0732">Signal</keyword>
<evidence type="ECO:0000256" key="2">
    <source>
        <dbReference type="ARBA" id="ARBA00007072"/>
    </source>
</evidence>
<evidence type="ECO:0000256" key="9">
    <source>
        <dbReference type="SAM" id="SignalP"/>
    </source>
</evidence>
<organism evidence="11 12">
    <name type="scientific">Cryptotermes secundus</name>
    <dbReference type="NCBI Taxonomy" id="105785"/>
    <lineage>
        <taxon>Eukaryota</taxon>
        <taxon>Metazoa</taxon>
        <taxon>Ecdysozoa</taxon>
        <taxon>Arthropoda</taxon>
        <taxon>Hexapoda</taxon>
        <taxon>Insecta</taxon>
        <taxon>Pterygota</taxon>
        <taxon>Neoptera</taxon>
        <taxon>Polyneoptera</taxon>
        <taxon>Dictyoptera</taxon>
        <taxon>Blattodea</taxon>
        <taxon>Blattoidea</taxon>
        <taxon>Termitoidae</taxon>
        <taxon>Kalotermitidae</taxon>
        <taxon>Cryptotermitinae</taxon>
        <taxon>Cryptotermes</taxon>
    </lineage>
</organism>
<dbReference type="EC" id="3.2.1.4" evidence="3"/>
<gene>
    <name evidence="11" type="ORF">B7P43_G09674</name>
</gene>
<evidence type="ECO:0000256" key="3">
    <source>
        <dbReference type="ARBA" id="ARBA00012601"/>
    </source>
</evidence>
<reference evidence="11 12" key="1">
    <citation type="submission" date="2017-12" db="EMBL/GenBank/DDBJ databases">
        <title>Hemimetabolous genomes reveal molecular basis of termite eusociality.</title>
        <authorList>
            <person name="Harrison M.C."/>
            <person name="Jongepier E."/>
            <person name="Robertson H.M."/>
            <person name="Arning N."/>
            <person name="Bitard-Feildel T."/>
            <person name="Chao H."/>
            <person name="Childers C.P."/>
            <person name="Dinh H."/>
            <person name="Doddapaneni H."/>
            <person name="Dugan S."/>
            <person name="Gowin J."/>
            <person name="Greiner C."/>
            <person name="Han Y."/>
            <person name="Hu H."/>
            <person name="Hughes D.S.T."/>
            <person name="Huylmans A.-K."/>
            <person name="Kemena C."/>
            <person name="Kremer L.P.M."/>
            <person name="Lee S.L."/>
            <person name="Lopez-Ezquerra A."/>
            <person name="Mallet L."/>
            <person name="Monroy-Kuhn J.M."/>
            <person name="Moser A."/>
            <person name="Murali S.C."/>
            <person name="Muzny D.M."/>
            <person name="Otani S."/>
            <person name="Piulachs M.-D."/>
            <person name="Poelchau M."/>
            <person name="Qu J."/>
            <person name="Schaub F."/>
            <person name="Wada-Katsumata A."/>
            <person name="Worley K.C."/>
            <person name="Xie Q."/>
            <person name="Ylla G."/>
            <person name="Poulsen M."/>
            <person name="Gibbs R.A."/>
            <person name="Schal C."/>
            <person name="Richards S."/>
            <person name="Belles X."/>
            <person name="Korb J."/>
            <person name="Bornberg-Bauer E."/>
        </authorList>
    </citation>
    <scope>NUCLEOTIDE SEQUENCE [LARGE SCALE GENOMIC DNA]</scope>
    <source>
        <tissue evidence="11">Whole body</tissue>
    </source>
</reference>
<evidence type="ECO:0000256" key="5">
    <source>
        <dbReference type="ARBA" id="ARBA00023001"/>
    </source>
</evidence>
<feature type="non-terminal residue" evidence="11">
    <location>
        <position position="285"/>
    </location>
</feature>
<keyword evidence="12" id="KW-1185">Reference proteome</keyword>
<keyword evidence="8" id="KW-0624">Polysaccharide degradation</keyword>
<dbReference type="Pfam" id="PF00759">
    <property type="entry name" value="Glyco_hydro_9"/>
    <property type="match status" value="1"/>
</dbReference>
<dbReference type="Gene3D" id="1.50.10.10">
    <property type="match status" value="1"/>
</dbReference>
<name>A0A2J7Q757_9NEOP</name>
<dbReference type="GO" id="GO:0030245">
    <property type="term" value="P:cellulose catabolic process"/>
    <property type="evidence" value="ECO:0007669"/>
    <property type="project" value="UniProtKB-KW"/>
</dbReference>
<feature type="signal peptide" evidence="9">
    <location>
        <begin position="1"/>
        <end position="18"/>
    </location>
</feature>
<feature type="domain" description="Glycoside hydrolase family 9" evidence="10">
    <location>
        <begin position="24"/>
        <end position="281"/>
    </location>
</feature>
<dbReference type="InterPro" id="IPR012341">
    <property type="entry name" value="6hp_glycosidase-like_sf"/>
</dbReference>
<keyword evidence="6" id="KW-0119">Carbohydrate metabolism</keyword>
<feature type="chain" id="PRO_5014456164" description="cellulase" evidence="9">
    <location>
        <begin position="19"/>
        <end position="285"/>
    </location>
</feature>
<protein>
    <recommendedName>
        <fullName evidence="3">cellulase</fullName>
        <ecNumber evidence="3">3.2.1.4</ecNumber>
    </recommendedName>
</protein>
<evidence type="ECO:0000256" key="4">
    <source>
        <dbReference type="ARBA" id="ARBA00022801"/>
    </source>
</evidence>
<accession>A0A2J7Q757</accession>
<dbReference type="InterPro" id="IPR008928">
    <property type="entry name" value="6-hairpin_glycosidase_sf"/>
</dbReference>
<dbReference type="Proteomes" id="UP000235965">
    <property type="component" value="Unassembled WGS sequence"/>
</dbReference>
<comment type="catalytic activity">
    <reaction evidence="1">
        <text>Endohydrolysis of (1-&gt;4)-beta-D-glucosidic linkages in cellulose, lichenin and cereal beta-D-glucans.</text>
        <dbReference type="EC" id="3.2.1.4"/>
    </reaction>
</comment>
<keyword evidence="7" id="KW-0326">Glycosidase</keyword>
<proteinExistence type="inferred from homology"/>
<sequence>MGDSLMLAMVTTLGVVVAASDYNYSHVLELSLLFYEAQRSGKLPTDNRVSWRGDSALDDRGQNGEDLTGGYYDAGDFVKFGFTMASTTTLLAWGYLSYRDAYESAGQAKYGLSTIKWAADYFIKCHVSPNELYGQVGDFNLDHTFWGRPEDLSMSRPAYKIDTQHPGSDLAGETAAALAAVALVFRDVNPGYSSKCLEHAKQLYRFASQYRGLYHEAIKGAAQYYESTDYGDELTWAAAWLYKATDDPLFLDEAEHHYMKFRLKERPNEFFYNKKVAGVQVCGQC</sequence>
<dbReference type="SUPFAM" id="SSF48208">
    <property type="entry name" value="Six-hairpin glycosidases"/>
    <property type="match status" value="1"/>
</dbReference>
<dbReference type="OrthoDB" id="10257085at2759"/>
<evidence type="ECO:0000256" key="7">
    <source>
        <dbReference type="ARBA" id="ARBA00023295"/>
    </source>
</evidence>
<evidence type="ECO:0000256" key="8">
    <source>
        <dbReference type="ARBA" id="ARBA00023326"/>
    </source>
</evidence>
<comment type="caution">
    <text evidence="11">The sequence shown here is derived from an EMBL/GenBank/DDBJ whole genome shotgun (WGS) entry which is preliminary data.</text>
</comment>
<evidence type="ECO:0000313" key="12">
    <source>
        <dbReference type="Proteomes" id="UP000235965"/>
    </source>
</evidence>